<accession>A0A9Q1CDT7</accession>
<dbReference type="EMBL" id="JAIZAY010000004">
    <property type="protein sequence ID" value="KAJ8043207.1"/>
    <property type="molecule type" value="Genomic_DNA"/>
</dbReference>
<dbReference type="Gene3D" id="3.40.30.10">
    <property type="entry name" value="Glutaredoxin"/>
    <property type="match status" value="1"/>
</dbReference>
<evidence type="ECO:0000313" key="6">
    <source>
        <dbReference type="EMBL" id="KAJ8043207.1"/>
    </source>
</evidence>
<comment type="subcellular location">
    <subcellularLocation>
        <location evidence="1">Cytoplasm</location>
    </subcellularLocation>
</comment>
<dbReference type="Gene3D" id="1.20.1050.10">
    <property type="match status" value="1"/>
</dbReference>
<comment type="caution">
    <text evidence="6">The sequence shown here is derived from an EMBL/GenBank/DDBJ whole genome shotgun (WGS) entry which is preliminary data.</text>
</comment>
<organism evidence="6 7">
    <name type="scientific">Holothuria leucospilota</name>
    <name type="common">Black long sea cucumber</name>
    <name type="synonym">Mertensiothuria leucospilota</name>
    <dbReference type="NCBI Taxonomy" id="206669"/>
    <lineage>
        <taxon>Eukaryota</taxon>
        <taxon>Metazoa</taxon>
        <taxon>Echinodermata</taxon>
        <taxon>Eleutherozoa</taxon>
        <taxon>Echinozoa</taxon>
        <taxon>Holothuroidea</taxon>
        <taxon>Aspidochirotacea</taxon>
        <taxon>Aspidochirotida</taxon>
        <taxon>Holothuriidae</taxon>
        <taxon>Holothuria</taxon>
    </lineage>
</organism>
<dbReference type="SFLD" id="SFLDG00358">
    <property type="entry name" value="Main_(cytGST)"/>
    <property type="match status" value="1"/>
</dbReference>
<dbReference type="GO" id="GO:0006749">
    <property type="term" value="P:glutathione metabolic process"/>
    <property type="evidence" value="ECO:0007669"/>
    <property type="project" value="TreeGrafter"/>
</dbReference>
<evidence type="ECO:0000256" key="3">
    <source>
        <dbReference type="RuleBase" id="RU003494"/>
    </source>
</evidence>
<reference evidence="6" key="1">
    <citation type="submission" date="2021-10" db="EMBL/GenBank/DDBJ databases">
        <title>Tropical sea cucumber genome reveals ecological adaptation and Cuvierian tubules defense mechanism.</title>
        <authorList>
            <person name="Chen T."/>
        </authorList>
    </citation>
    <scope>NUCLEOTIDE SEQUENCE</scope>
    <source>
        <strain evidence="6">Nanhai2018</strain>
        <tissue evidence="6">Muscle</tissue>
    </source>
</reference>
<dbReference type="InterPro" id="IPR036282">
    <property type="entry name" value="Glutathione-S-Trfase_C_sf"/>
</dbReference>
<keyword evidence="7" id="KW-1185">Reference proteome</keyword>
<dbReference type="GO" id="GO:0005737">
    <property type="term" value="C:cytoplasm"/>
    <property type="evidence" value="ECO:0007669"/>
    <property type="project" value="UniProtKB-SubCell"/>
</dbReference>
<dbReference type="PROSITE" id="PS50404">
    <property type="entry name" value="GST_NTER"/>
    <property type="match status" value="1"/>
</dbReference>
<dbReference type="GO" id="GO:0004364">
    <property type="term" value="F:glutathione transferase activity"/>
    <property type="evidence" value="ECO:0007669"/>
    <property type="project" value="TreeGrafter"/>
</dbReference>
<dbReference type="InterPro" id="IPR004046">
    <property type="entry name" value="GST_C"/>
</dbReference>
<dbReference type="Proteomes" id="UP001152320">
    <property type="component" value="Chromosome 4"/>
</dbReference>
<evidence type="ECO:0000313" key="7">
    <source>
        <dbReference type="Proteomes" id="UP001152320"/>
    </source>
</evidence>
<dbReference type="SUPFAM" id="SSF52833">
    <property type="entry name" value="Thioredoxin-like"/>
    <property type="match status" value="1"/>
</dbReference>
<dbReference type="AlphaFoldDB" id="A0A9Q1CDT7"/>
<dbReference type="SUPFAM" id="SSF47616">
    <property type="entry name" value="GST C-terminal domain-like"/>
    <property type="match status" value="1"/>
</dbReference>
<name>A0A9Q1CDT7_HOLLE</name>
<evidence type="ECO:0000256" key="2">
    <source>
        <dbReference type="ARBA" id="ARBA00022490"/>
    </source>
</evidence>
<evidence type="ECO:0000259" key="5">
    <source>
        <dbReference type="PROSITE" id="PS50405"/>
    </source>
</evidence>
<dbReference type="PANTHER" id="PTHR43917">
    <property type="match status" value="1"/>
</dbReference>
<dbReference type="PANTHER" id="PTHR43917:SF8">
    <property type="entry name" value="GH16740P-RELATED"/>
    <property type="match status" value="1"/>
</dbReference>
<proteinExistence type="inferred from homology"/>
<dbReference type="InterPro" id="IPR010987">
    <property type="entry name" value="Glutathione-S-Trfase_C-like"/>
</dbReference>
<dbReference type="Pfam" id="PF02798">
    <property type="entry name" value="GST_N"/>
    <property type="match status" value="1"/>
</dbReference>
<dbReference type="PROSITE" id="PS50405">
    <property type="entry name" value="GST_CTER"/>
    <property type="match status" value="1"/>
</dbReference>
<dbReference type="InterPro" id="IPR004045">
    <property type="entry name" value="Glutathione_S-Trfase_N"/>
</dbReference>
<evidence type="ECO:0000256" key="1">
    <source>
        <dbReference type="ARBA" id="ARBA00004496"/>
    </source>
</evidence>
<dbReference type="InterPro" id="IPR040079">
    <property type="entry name" value="Glutathione_S-Trfase"/>
</dbReference>
<dbReference type="InterPro" id="IPR036249">
    <property type="entry name" value="Thioredoxin-like_sf"/>
</dbReference>
<comment type="similarity">
    <text evidence="3">Belongs to the GST superfamily.</text>
</comment>
<evidence type="ECO:0000259" key="4">
    <source>
        <dbReference type="PROSITE" id="PS50404"/>
    </source>
</evidence>
<gene>
    <name evidence="6" type="ORF">HOLleu_10192</name>
</gene>
<keyword evidence="2" id="KW-0963">Cytoplasm</keyword>
<dbReference type="SFLD" id="SFLDG01153">
    <property type="entry name" value="Main.4:_Theta-like"/>
    <property type="match status" value="1"/>
</dbReference>
<protein>
    <submittedName>
        <fullName evidence="6">Glutathione S-transferase theta-2</fullName>
    </submittedName>
</protein>
<dbReference type="OrthoDB" id="422574at2759"/>
<feature type="domain" description="GST C-terminal" evidence="5">
    <location>
        <begin position="90"/>
        <end position="242"/>
    </location>
</feature>
<feature type="domain" description="GST N-terminal" evidence="4">
    <location>
        <begin position="1"/>
        <end position="82"/>
    </location>
</feature>
<dbReference type="SFLD" id="SFLDS00019">
    <property type="entry name" value="Glutathione_Transferase_(cytos"/>
    <property type="match status" value="1"/>
</dbReference>
<dbReference type="Pfam" id="PF00043">
    <property type="entry name" value="GST_C"/>
    <property type="match status" value="1"/>
</dbReference>
<dbReference type="InterPro" id="IPR051369">
    <property type="entry name" value="GST_Theta"/>
</dbReference>
<sequence length="242" mass="28366">MALQFYYYPLSMPSRSVRLFLKKTGIHVEEHIIDLSKEEQHSPEFLKINPRHCVPVLIDGGFVLTEGWAILAYLADRFPDKVADHWYPKELQKRARVNEYLSYHDGSTRQLFSKVFQDEFLCKMRDWVKPPSKDEAEQHVKDMQYVATQLQDTFLKDKPFLCGEEISIADILALAEVIQPTISGRDTTKDHSKLAEWVERVKERLNPEFDEVYKHFYDVRKEFMSASNPSNAIERKVIQPKS</sequence>